<gene>
    <name evidence="1" type="ORF">ACFP56_05065</name>
</gene>
<evidence type="ECO:0000313" key="2">
    <source>
        <dbReference type="Proteomes" id="UP001596233"/>
    </source>
</evidence>
<organism evidence="1 2">
    <name type="scientific">Paenibacillus septentrionalis</name>
    <dbReference type="NCBI Taxonomy" id="429342"/>
    <lineage>
        <taxon>Bacteria</taxon>
        <taxon>Bacillati</taxon>
        <taxon>Bacillota</taxon>
        <taxon>Bacilli</taxon>
        <taxon>Bacillales</taxon>
        <taxon>Paenibacillaceae</taxon>
        <taxon>Paenibacillus</taxon>
    </lineage>
</organism>
<dbReference type="EMBL" id="JBHSTE010000002">
    <property type="protein sequence ID" value="MFC6331985.1"/>
    <property type="molecule type" value="Genomic_DNA"/>
</dbReference>
<protein>
    <recommendedName>
        <fullName evidence="3">DUF4932 domain-containing protein</fullName>
    </recommendedName>
</protein>
<dbReference type="RefSeq" id="WP_379231869.1">
    <property type="nucleotide sequence ID" value="NZ_JBHSTE010000002.1"/>
</dbReference>
<dbReference type="Proteomes" id="UP001596233">
    <property type="component" value="Unassembled WGS sequence"/>
</dbReference>
<sequence>MSNQKWNVKSSEALDMTFFINAISNDEFYNIHYYDVRSRWLNILSNDEYIRVIKIREILSISSLCTVYNAFKMNTIEDIIQFLSLVDKNVPTIDNIANVNRVINLTDIICNNRQILLEGFQIILKHEIHFLWRQKIKPQIDIVAEEYMSILNKLYPLHSLQLLVSHFLGESPLSDNYSIYMCTYIKPIAVQLSKSSMAIHQGSPGYMPLLSSFLNIFVHESIHGFQGSQDAQAEQDIILEKNILFKNKYTELLEKWKSGSEENFVTGAEAYLTEVLGLRSYEQCINYLRSQNGGMRFAEEIYLKLREEKPDKQSTWKGYGYWLVNALKNNEITYG</sequence>
<reference evidence="2" key="1">
    <citation type="journal article" date="2019" name="Int. J. Syst. Evol. Microbiol.">
        <title>The Global Catalogue of Microorganisms (GCM) 10K type strain sequencing project: providing services to taxonomists for standard genome sequencing and annotation.</title>
        <authorList>
            <consortium name="The Broad Institute Genomics Platform"/>
            <consortium name="The Broad Institute Genome Sequencing Center for Infectious Disease"/>
            <person name="Wu L."/>
            <person name="Ma J."/>
        </authorList>
    </citation>
    <scope>NUCLEOTIDE SEQUENCE [LARGE SCALE GENOMIC DNA]</scope>
    <source>
        <strain evidence="2">PCU 280</strain>
    </source>
</reference>
<evidence type="ECO:0000313" key="1">
    <source>
        <dbReference type="EMBL" id="MFC6331985.1"/>
    </source>
</evidence>
<proteinExistence type="predicted"/>
<keyword evidence="2" id="KW-1185">Reference proteome</keyword>
<evidence type="ECO:0008006" key="3">
    <source>
        <dbReference type="Google" id="ProtNLM"/>
    </source>
</evidence>
<accession>A0ABW1V3S3</accession>
<comment type="caution">
    <text evidence="1">The sequence shown here is derived from an EMBL/GenBank/DDBJ whole genome shotgun (WGS) entry which is preliminary data.</text>
</comment>
<name>A0ABW1V3S3_9BACL</name>